<keyword evidence="3" id="KW-1185">Reference proteome</keyword>
<sequence>MEGNERMEERISMVDGRLVTMETRMDRLTERLVGYDHLQEEFQTINQRFDELFNHLQPQEQQPPPIRPVEPVQPQVEPGVPHLVLGRDRELPRNQPEARMEEEYNLLSRLPRVDLPKFEGDNFQDWLYQIEQFFEVDMTPEHAKVRLAAINMEGRALQWHRAYIAAIPGGVVLWRHYVADLTLRFGRADGGDPLSKLAKLKQWSTVQQNQEQFEILLNQVTLQEAHAISLFLSGLNEEIENAVRCFEPRSLIQTMNLAKFHESTFNALHRKNKTQFKTQNTLPPSKLPPLLPTPKQFPLGFSSNSPYPSRTNPTNVTRSNATLKPIKNLSQKEWEQKRLQGLCYRCDEKYTPGHKCKKAQLFQVLIDFDSDGEKGRTGEEDLISFEEEEGECKRAQEDKGKRAMTDPVISLNAICGAETFKTLKLLGTIRKQAVVMLLDTGSTHNFIDSLLGG</sequence>
<dbReference type="AlphaFoldDB" id="A0AAD7QCL0"/>
<dbReference type="PANTHER" id="PTHR15503:SF43">
    <property type="entry name" value="REVERSE TRANSCRIPTASE RNASE H-LIKE DOMAIN-CONTAINING PROTEIN"/>
    <property type="match status" value="1"/>
</dbReference>
<proteinExistence type="predicted"/>
<dbReference type="InterPro" id="IPR045358">
    <property type="entry name" value="Ty3_capsid"/>
</dbReference>
<gene>
    <name evidence="2" type="ORF">O6P43_002469</name>
</gene>
<comment type="caution">
    <text evidence="2">The sequence shown here is derived from an EMBL/GenBank/DDBJ whole genome shotgun (WGS) entry which is preliminary data.</text>
</comment>
<organism evidence="2 3">
    <name type="scientific">Quillaja saponaria</name>
    <name type="common">Soap bark tree</name>
    <dbReference type="NCBI Taxonomy" id="32244"/>
    <lineage>
        <taxon>Eukaryota</taxon>
        <taxon>Viridiplantae</taxon>
        <taxon>Streptophyta</taxon>
        <taxon>Embryophyta</taxon>
        <taxon>Tracheophyta</taxon>
        <taxon>Spermatophyta</taxon>
        <taxon>Magnoliopsida</taxon>
        <taxon>eudicotyledons</taxon>
        <taxon>Gunneridae</taxon>
        <taxon>Pentapetalae</taxon>
        <taxon>rosids</taxon>
        <taxon>fabids</taxon>
        <taxon>Fabales</taxon>
        <taxon>Quillajaceae</taxon>
        <taxon>Quillaja</taxon>
    </lineage>
</organism>
<accession>A0AAD7QCL0</accession>
<dbReference type="KEGG" id="qsa:O6P43_002469"/>
<dbReference type="Proteomes" id="UP001163823">
    <property type="component" value="Chromosome 2"/>
</dbReference>
<dbReference type="EMBL" id="JARAOO010000002">
    <property type="protein sequence ID" value="KAJ7979024.1"/>
    <property type="molecule type" value="Genomic_DNA"/>
</dbReference>
<dbReference type="InterPro" id="IPR032567">
    <property type="entry name" value="RTL1-rel"/>
</dbReference>
<dbReference type="Pfam" id="PF19259">
    <property type="entry name" value="Ty3_capsid"/>
    <property type="match status" value="1"/>
</dbReference>
<protein>
    <submittedName>
        <fullName evidence="2">Retrotransposon gag protein</fullName>
    </submittedName>
</protein>
<evidence type="ECO:0000259" key="1">
    <source>
        <dbReference type="Pfam" id="PF19259"/>
    </source>
</evidence>
<evidence type="ECO:0000313" key="3">
    <source>
        <dbReference type="Proteomes" id="UP001163823"/>
    </source>
</evidence>
<evidence type="ECO:0000313" key="2">
    <source>
        <dbReference type="EMBL" id="KAJ7979024.1"/>
    </source>
</evidence>
<reference evidence="2" key="1">
    <citation type="journal article" date="2023" name="Science">
        <title>Elucidation of the pathway for biosynthesis of saponin adjuvants from the soapbark tree.</title>
        <authorList>
            <person name="Reed J."/>
            <person name="Orme A."/>
            <person name="El-Demerdash A."/>
            <person name="Owen C."/>
            <person name="Martin L.B.B."/>
            <person name="Misra R.C."/>
            <person name="Kikuchi S."/>
            <person name="Rejzek M."/>
            <person name="Martin A.C."/>
            <person name="Harkess A."/>
            <person name="Leebens-Mack J."/>
            <person name="Louveau T."/>
            <person name="Stephenson M.J."/>
            <person name="Osbourn A."/>
        </authorList>
    </citation>
    <scope>NUCLEOTIDE SEQUENCE</scope>
    <source>
        <tissue evidence="2">Leaf</tissue>
    </source>
</reference>
<feature type="domain" description="Ty3 transposon capsid-like protein" evidence="1">
    <location>
        <begin position="132"/>
        <end position="268"/>
    </location>
</feature>
<dbReference type="PANTHER" id="PTHR15503">
    <property type="entry name" value="LDOC1 RELATED"/>
    <property type="match status" value="1"/>
</dbReference>
<name>A0AAD7QCL0_QUISA</name>